<dbReference type="SUPFAM" id="SSF143422">
    <property type="entry name" value="Transposase IS200-like"/>
    <property type="match status" value="1"/>
</dbReference>
<evidence type="ECO:0000313" key="3">
    <source>
        <dbReference type="Proteomes" id="UP000230064"/>
    </source>
</evidence>
<dbReference type="SMART" id="SM01321">
    <property type="entry name" value="Y1_Tnp"/>
    <property type="match status" value="1"/>
</dbReference>
<dbReference type="AlphaFoldDB" id="A0A2M7MEM8"/>
<protein>
    <recommendedName>
        <fullName evidence="1">Transposase IS200-like domain-containing protein</fullName>
    </recommendedName>
</protein>
<dbReference type="InterPro" id="IPR002686">
    <property type="entry name" value="Transposase_17"/>
</dbReference>
<feature type="domain" description="Transposase IS200-like" evidence="1">
    <location>
        <begin position="8"/>
        <end position="122"/>
    </location>
</feature>
<dbReference type="PANTHER" id="PTHR34322:SF2">
    <property type="entry name" value="TRANSPOSASE IS200-LIKE DOMAIN-CONTAINING PROTEIN"/>
    <property type="match status" value="1"/>
</dbReference>
<dbReference type="Proteomes" id="UP000230064">
    <property type="component" value="Unassembled WGS sequence"/>
</dbReference>
<organism evidence="2 3">
    <name type="scientific">Candidatus Nealsonbacteria bacterium CG_4_10_14_3_um_filter_36_16</name>
    <dbReference type="NCBI Taxonomy" id="1974685"/>
    <lineage>
        <taxon>Bacteria</taxon>
        <taxon>Candidatus Nealsoniibacteriota</taxon>
    </lineage>
</organism>
<dbReference type="EMBL" id="PFJR01000051">
    <property type="protein sequence ID" value="PIX88026.1"/>
    <property type="molecule type" value="Genomic_DNA"/>
</dbReference>
<name>A0A2M7MEM8_9BACT</name>
<accession>A0A2M7MEM8</accession>
<evidence type="ECO:0000313" key="2">
    <source>
        <dbReference type="EMBL" id="PIX88026.1"/>
    </source>
</evidence>
<reference evidence="3" key="1">
    <citation type="submission" date="2017-09" db="EMBL/GenBank/DDBJ databases">
        <title>Depth-based differentiation of microbial function through sediment-hosted aquifers and enrichment of novel symbionts in the deep terrestrial subsurface.</title>
        <authorList>
            <person name="Probst A.J."/>
            <person name="Ladd B."/>
            <person name="Jarett J.K."/>
            <person name="Geller-Mcgrath D.E."/>
            <person name="Sieber C.M.K."/>
            <person name="Emerson J.B."/>
            <person name="Anantharaman K."/>
            <person name="Thomas B.C."/>
            <person name="Malmstrom R."/>
            <person name="Stieglmeier M."/>
            <person name="Klingl A."/>
            <person name="Woyke T."/>
            <person name="Ryan C.M."/>
            <person name="Banfield J.F."/>
        </authorList>
    </citation>
    <scope>NUCLEOTIDE SEQUENCE [LARGE SCALE GENOMIC DNA]</scope>
</reference>
<dbReference type="GO" id="GO:0004803">
    <property type="term" value="F:transposase activity"/>
    <property type="evidence" value="ECO:0007669"/>
    <property type="project" value="InterPro"/>
</dbReference>
<comment type="caution">
    <text evidence="2">The sequence shown here is derived from an EMBL/GenBank/DDBJ whole genome shotgun (WGS) entry which is preliminary data.</text>
</comment>
<dbReference type="Gene3D" id="3.30.70.1290">
    <property type="entry name" value="Transposase IS200-like"/>
    <property type="match status" value="1"/>
</dbReference>
<dbReference type="Pfam" id="PF01797">
    <property type="entry name" value="Y1_Tnp"/>
    <property type="match status" value="1"/>
</dbReference>
<gene>
    <name evidence="2" type="ORF">COZ30_02095</name>
</gene>
<dbReference type="InterPro" id="IPR036515">
    <property type="entry name" value="Transposase_17_sf"/>
</dbReference>
<dbReference type="GO" id="GO:0006313">
    <property type="term" value="P:DNA transposition"/>
    <property type="evidence" value="ECO:0007669"/>
    <property type="project" value="InterPro"/>
</dbReference>
<dbReference type="PANTHER" id="PTHR34322">
    <property type="entry name" value="TRANSPOSASE, Y1_TNP DOMAIN-CONTAINING"/>
    <property type="match status" value="1"/>
</dbReference>
<evidence type="ECO:0000259" key="1">
    <source>
        <dbReference type="SMART" id="SM01321"/>
    </source>
</evidence>
<sequence length="211" mass="25005">MRYPRTFYQGGFWHILNRGVAKEVIFREKEDFAFYLYKVKEFLKKYPLTIHCYNLIPNHLHYLIEQTSEIPPGKFIGSLHSSVGLHLNRKYSRVGHLFQNRYKAKELDKGALLPISIYINLNKILEKLQHESKSAISKKELEKLLEKAERDPWSSYPVYLGLREDGITETKFILSLISDDIKKAREEYRKLAKKFLISGYFLKTRDLIFKD</sequence>
<proteinExistence type="predicted"/>
<dbReference type="GO" id="GO:0003677">
    <property type="term" value="F:DNA binding"/>
    <property type="evidence" value="ECO:0007669"/>
    <property type="project" value="InterPro"/>
</dbReference>